<dbReference type="GO" id="GO:0061630">
    <property type="term" value="F:ubiquitin protein ligase activity"/>
    <property type="evidence" value="ECO:0007669"/>
    <property type="project" value="TreeGrafter"/>
</dbReference>
<dbReference type="InterPro" id="IPR013083">
    <property type="entry name" value="Znf_RING/FYVE/PHD"/>
</dbReference>
<dbReference type="GO" id="GO:0008270">
    <property type="term" value="F:zinc ion binding"/>
    <property type="evidence" value="ECO:0007669"/>
    <property type="project" value="UniProtKB-KW"/>
</dbReference>
<dbReference type="Gene3D" id="3.30.40.10">
    <property type="entry name" value="Zinc/RING finger domain, C3HC4 (zinc finger)"/>
    <property type="match status" value="1"/>
</dbReference>
<proteinExistence type="predicted"/>
<dbReference type="EMBL" id="RQTK01000156">
    <property type="protein sequence ID" value="RUS85898.1"/>
    <property type="molecule type" value="Genomic_DNA"/>
</dbReference>
<evidence type="ECO:0000259" key="6">
    <source>
        <dbReference type="PROSITE" id="PS50089"/>
    </source>
</evidence>
<dbReference type="Proteomes" id="UP000271974">
    <property type="component" value="Unassembled WGS sequence"/>
</dbReference>
<evidence type="ECO:0000313" key="8">
    <source>
        <dbReference type="Proteomes" id="UP000271974"/>
    </source>
</evidence>
<protein>
    <recommendedName>
        <fullName evidence="6">RING-type domain-containing protein</fullName>
    </recommendedName>
</protein>
<evidence type="ECO:0000313" key="7">
    <source>
        <dbReference type="EMBL" id="RUS85898.1"/>
    </source>
</evidence>
<gene>
    <name evidence="7" type="ORF">EGW08_006301</name>
</gene>
<dbReference type="OrthoDB" id="8062037at2759"/>
<keyword evidence="3" id="KW-0862">Zinc</keyword>
<dbReference type="Pfam" id="PF13639">
    <property type="entry name" value="zf-RING_2"/>
    <property type="match status" value="1"/>
</dbReference>
<evidence type="ECO:0000256" key="3">
    <source>
        <dbReference type="ARBA" id="ARBA00022833"/>
    </source>
</evidence>
<name>A0A433TWP6_ELYCH</name>
<feature type="compositionally biased region" description="Basic residues" evidence="5">
    <location>
        <begin position="166"/>
        <end position="178"/>
    </location>
</feature>
<dbReference type="AlphaFoldDB" id="A0A433TWP6"/>
<sequence>METTEELFNLRKGHQQPMASVASHLISQGLKRLCSAQSFENSSEDSLLDMFGEPVFSSCSEDEGLSSRSVCAALKTEIQSEAQTTNRQVCASSFNRPVSNYMASENQCADKTKDDNVPCIEPNSSDKTSTDELAAHPTGPEVNAPVTTSSSKPLDARPKVFAPHKDHSRSKSRKRRKVKNEPRADNLDDCDNEQITTRSKEKTRNKKKKVRTNANKKWKPVDITEFGFNFSLVSRPDESVEHDVDTDTDAASPVESEGLCSIDNACSDAEFFLSLGINVFEDYGDSDLDHLLNWDGVALSVDTDPPLQPVVPKAGKIQESSEKKKNRPNSKESKATSPKQDKDGKANVKLVSRYQKSYMRHVDNRITKNDKHFLYELECSSKKKVYIRRDKHRRVEKAHKAVKSKNYRYVPNLNNKGRKTFYMHHRLVKMHNICLDFRSYSKSLPLTPRPKLEVDLKAAKQIFKANHNNGRPDRARPAPVQNLRHTIDQNNTPNHLDLDLASFLISLQHREMTPEDYEMLLRLDDTVKPKTVSANVLDKLKTDIVGPGGAGGEDCSDDVVLCTICMDPYFPGDRRKFLPCGHAFHAACVDTWLKNSSMNCPLDGLPVDPS</sequence>
<keyword evidence="1" id="KW-0479">Metal-binding</keyword>
<dbReference type="PROSITE" id="PS50089">
    <property type="entry name" value="ZF_RING_2"/>
    <property type="match status" value="1"/>
</dbReference>
<organism evidence="7 8">
    <name type="scientific">Elysia chlorotica</name>
    <name type="common">Eastern emerald elysia</name>
    <name type="synonym">Sea slug</name>
    <dbReference type="NCBI Taxonomy" id="188477"/>
    <lineage>
        <taxon>Eukaryota</taxon>
        <taxon>Metazoa</taxon>
        <taxon>Spiralia</taxon>
        <taxon>Lophotrochozoa</taxon>
        <taxon>Mollusca</taxon>
        <taxon>Gastropoda</taxon>
        <taxon>Heterobranchia</taxon>
        <taxon>Euthyneura</taxon>
        <taxon>Panpulmonata</taxon>
        <taxon>Sacoglossa</taxon>
        <taxon>Placobranchoidea</taxon>
        <taxon>Plakobranchidae</taxon>
        <taxon>Elysia</taxon>
    </lineage>
</organism>
<dbReference type="GO" id="GO:0006511">
    <property type="term" value="P:ubiquitin-dependent protein catabolic process"/>
    <property type="evidence" value="ECO:0007669"/>
    <property type="project" value="TreeGrafter"/>
</dbReference>
<dbReference type="STRING" id="188477.A0A433TWP6"/>
<dbReference type="SUPFAM" id="SSF57850">
    <property type="entry name" value="RING/U-box"/>
    <property type="match status" value="1"/>
</dbReference>
<comment type="caution">
    <text evidence="7">The sequence shown here is derived from an EMBL/GenBank/DDBJ whole genome shotgun (WGS) entry which is preliminary data.</text>
</comment>
<feature type="domain" description="RING-type" evidence="6">
    <location>
        <begin position="562"/>
        <end position="603"/>
    </location>
</feature>
<evidence type="ECO:0000256" key="5">
    <source>
        <dbReference type="SAM" id="MobiDB-lite"/>
    </source>
</evidence>
<dbReference type="SMART" id="SM00184">
    <property type="entry name" value="RING"/>
    <property type="match status" value="1"/>
</dbReference>
<accession>A0A433TWP6</accession>
<dbReference type="InterPro" id="IPR001841">
    <property type="entry name" value="Znf_RING"/>
</dbReference>
<dbReference type="GO" id="GO:0005634">
    <property type="term" value="C:nucleus"/>
    <property type="evidence" value="ECO:0007669"/>
    <property type="project" value="TreeGrafter"/>
</dbReference>
<dbReference type="PANTHER" id="PTHR45931:SF3">
    <property type="entry name" value="RING ZINC FINGER-CONTAINING PROTEIN"/>
    <property type="match status" value="1"/>
</dbReference>
<evidence type="ECO:0000256" key="1">
    <source>
        <dbReference type="ARBA" id="ARBA00022723"/>
    </source>
</evidence>
<keyword evidence="2 4" id="KW-0863">Zinc-finger</keyword>
<feature type="region of interest" description="Disordered" evidence="5">
    <location>
        <begin position="303"/>
        <end position="346"/>
    </location>
</feature>
<feature type="compositionally biased region" description="Basic residues" evidence="5">
    <location>
        <begin position="201"/>
        <end position="214"/>
    </location>
</feature>
<feature type="compositionally biased region" description="Basic and acidic residues" evidence="5">
    <location>
        <begin position="319"/>
        <end position="346"/>
    </location>
</feature>
<evidence type="ECO:0000256" key="2">
    <source>
        <dbReference type="ARBA" id="ARBA00022771"/>
    </source>
</evidence>
<dbReference type="PANTHER" id="PTHR45931">
    <property type="entry name" value="SI:CH211-59O9.10"/>
    <property type="match status" value="1"/>
</dbReference>
<reference evidence="7 8" key="1">
    <citation type="submission" date="2019-01" db="EMBL/GenBank/DDBJ databases">
        <title>A draft genome assembly of the solar-powered sea slug Elysia chlorotica.</title>
        <authorList>
            <person name="Cai H."/>
            <person name="Li Q."/>
            <person name="Fang X."/>
            <person name="Li J."/>
            <person name="Curtis N.E."/>
            <person name="Altenburger A."/>
            <person name="Shibata T."/>
            <person name="Feng M."/>
            <person name="Maeda T."/>
            <person name="Schwartz J.A."/>
            <person name="Shigenobu S."/>
            <person name="Lundholm N."/>
            <person name="Nishiyama T."/>
            <person name="Yang H."/>
            <person name="Hasebe M."/>
            <person name="Li S."/>
            <person name="Pierce S.K."/>
            <person name="Wang J."/>
        </authorList>
    </citation>
    <scope>NUCLEOTIDE SEQUENCE [LARGE SCALE GENOMIC DNA]</scope>
    <source>
        <strain evidence="7">EC2010</strain>
        <tissue evidence="7">Whole organism of an adult</tissue>
    </source>
</reference>
<dbReference type="InterPro" id="IPR051834">
    <property type="entry name" value="RING_finger_E3_ligase"/>
</dbReference>
<evidence type="ECO:0000256" key="4">
    <source>
        <dbReference type="PROSITE-ProRule" id="PRU00175"/>
    </source>
</evidence>
<keyword evidence="8" id="KW-1185">Reference proteome</keyword>
<feature type="region of interest" description="Disordered" evidence="5">
    <location>
        <begin position="109"/>
        <end position="214"/>
    </location>
</feature>